<sequence>MRLSGLVLDASATSGPHARPDPASDQLPPLQGNALPRPSDTAVLAL</sequence>
<reference evidence="2 3" key="1">
    <citation type="submission" date="2008-03" db="EMBL/GenBank/DDBJ databases">
        <title>Sequencing of the draft genome and assembly of Burkholderia ambifaria IOP40-10.</title>
        <authorList>
            <consortium name="US DOE Joint Genome Institute (JGI-PGF)"/>
            <person name="Copeland A."/>
            <person name="Lucas S."/>
            <person name="Lapidus A."/>
            <person name="Glavina del Rio T."/>
            <person name="Dalin E."/>
            <person name="Tice H."/>
            <person name="Bruce D."/>
            <person name="Goodwin L."/>
            <person name="Pitluck S."/>
            <person name="Larimer F."/>
            <person name="Land M.L."/>
            <person name="Hauser L."/>
            <person name="Tiedje J."/>
            <person name="Richardson P."/>
        </authorList>
    </citation>
    <scope>NUCLEOTIDE SEQUENCE [LARGE SCALE GENOMIC DNA]</scope>
    <source>
        <strain evidence="2 3">IOP40-10</strain>
    </source>
</reference>
<evidence type="ECO:0000313" key="2">
    <source>
        <dbReference type="EMBL" id="EDT00300.1"/>
    </source>
</evidence>
<feature type="region of interest" description="Disordered" evidence="1">
    <location>
        <begin position="1"/>
        <end position="46"/>
    </location>
</feature>
<comment type="caution">
    <text evidence="2">The sequence shown here is derived from an EMBL/GenBank/DDBJ whole genome shotgun (WGS) entry which is preliminary data.</text>
</comment>
<organism evidence="2 3">
    <name type="scientific">Burkholderia ambifaria IOP40-10</name>
    <dbReference type="NCBI Taxonomy" id="396596"/>
    <lineage>
        <taxon>Bacteria</taxon>
        <taxon>Pseudomonadati</taxon>
        <taxon>Pseudomonadota</taxon>
        <taxon>Betaproteobacteria</taxon>
        <taxon>Burkholderiales</taxon>
        <taxon>Burkholderiaceae</taxon>
        <taxon>Burkholderia</taxon>
        <taxon>Burkholderia cepacia complex</taxon>
    </lineage>
</organism>
<evidence type="ECO:0000313" key="3">
    <source>
        <dbReference type="Proteomes" id="UP000005463"/>
    </source>
</evidence>
<protein>
    <submittedName>
        <fullName evidence="2">Uncharacterized protein</fullName>
    </submittedName>
</protein>
<dbReference type="EMBL" id="ABLC01000308">
    <property type="protein sequence ID" value="EDT00300.1"/>
    <property type="molecule type" value="Genomic_DNA"/>
</dbReference>
<dbReference type="AlphaFoldDB" id="B1FQ71"/>
<name>B1FQ71_9BURK</name>
<accession>B1FQ71</accession>
<evidence type="ECO:0000256" key="1">
    <source>
        <dbReference type="SAM" id="MobiDB-lite"/>
    </source>
</evidence>
<gene>
    <name evidence="2" type="ORF">BamIOP4010DRAFT_6182</name>
</gene>
<proteinExistence type="predicted"/>
<dbReference type="Proteomes" id="UP000005463">
    <property type="component" value="Unassembled WGS sequence"/>
</dbReference>